<keyword evidence="7 11" id="KW-1133">Transmembrane helix</keyword>
<dbReference type="RefSeq" id="WP_058296832.1">
    <property type="nucleotide sequence ID" value="NZ_CAKJVD010000044.1"/>
</dbReference>
<dbReference type="Proteomes" id="UP000789738">
    <property type="component" value="Unassembled WGS sequence"/>
</dbReference>
<evidence type="ECO:0000313" key="17">
    <source>
        <dbReference type="EMBL" id="VCT86074.1"/>
    </source>
</evidence>
<reference evidence="17 19" key="2">
    <citation type="submission" date="2018-06" db="EMBL/GenBank/DDBJ databases">
        <authorList>
            <consortium name="IHU Genomes"/>
        </authorList>
    </citation>
    <scope>NUCLEOTIDE SEQUENCE [LARGE SCALE GENOMIC DNA]</scope>
    <source>
        <strain evidence="17 19">NEC25</strain>
    </source>
</reference>
<dbReference type="InterPro" id="IPR058204">
    <property type="entry name" value="FtsX_firmicutes-type"/>
</dbReference>
<dbReference type="Pfam" id="PF02687">
    <property type="entry name" value="FtsX"/>
    <property type="match status" value="1"/>
</dbReference>
<reference evidence="16 18" key="1">
    <citation type="submission" date="2017-10" db="EMBL/GenBank/DDBJ databases">
        <title>Effective Description of Clostridium neonatale sp. nov. linked to necrotizing enterocolitis in neonates and a clarification of species assignable to the genus Clostridium (Prazmowski 1880) emend. Lawson and Rainey 2016.</title>
        <authorList>
            <person name="Bernard K."/>
            <person name="Burdz T."/>
            <person name="Wiebe D."/>
            <person name="Balcewich B."/>
            <person name="Alfa M."/>
            <person name="Bernier A.-M."/>
        </authorList>
    </citation>
    <scope>NUCLEOTIDE SEQUENCE [LARGE SCALE GENOMIC DNA]</scope>
    <source>
        <strain evidence="16 18">LCDC99A005</strain>
    </source>
</reference>
<comment type="subcellular location">
    <subcellularLocation>
        <location evidence="1">Cell membrane</location>
        <topology evidence="1">Multi-pass membrane protein</topology>
    </subcellularLocation>
</comment>
<dbReference type="InterPro" id="IPR003838">
    <property type="entry name" value="ABC3_permease_C"/>
</dbReference>
<evidence type="ECO:0000313" key="19">
    <source>
        <dbReference type="Proteomes" id="UP000431451"/>
    </source>
</evidence>
<feature type="transmembrane region" description="Helical" evidence="11">
    <location>
        <begin position="219"/>
        <end position="244"/>
    </location>
</feature>
<dbReference type="PIRSF" id="PIRSF003097">
    <property type="entry name" value="FtsX"/>
    <property type="match status" value="1"/>
</dbReference>
<evidence type="ECO:0000259" key="13">
    <source>
        <dbReference type="Pfam" id="PF18075"/>
    </source>
</evidence>
<accession>A0A2A7MMA8</accession>
<evidence type="ECO:0000256" key="1">
    <source>
        <dbReference type="ARBA" id="ARBA00004651"/>
    </source>
</evidence>
<organism evidence="16 18">
    <name type="scientific">Clostridium neonatale</name>
    <dbReference type="NCBI Taxonomy" id="137838"/>
    <lineage>
        <taxon>Bacteria</taxon>
        <taxon>Bacillati</taxon>
        <taxon>Bacillota</taxon>
        <taxon>Clostridia</taxon>
        <taxon>Eubacteriales</taxon>
        <taxon>Clostridiaceae</taxon>
        <taxon>Clostridium</taxon>
    </lineage>
</organism>
<dbReference type="Proteomes" id="UP001189143">
    <property type="component" value="Unassembled WGS sequence"/>
</dbReference>
<dbReference type="PANTHER" id="PTHR47755">
    <property type="entry name" value="CELL DIVISION PROTEIN FTSX"/>
    <property type="match status" value="1"/>
</dbReference>
<dbReference type="OrthoDB" id="9812531at2"/>
<sequence length="296" mass="33038">MKINTITYYIKDAFKSLKRNKTISIASVITVLITFFVLGIFVLLANNINKGIDSVQNKIDLKIVLKEDIKLIDQREIEIRLKEIEGVDQVIYKSKEDEFKEMNESMGENDGLMQGYSLKHNPFTGSFTVKLKGPEYSENVTNAVKDMEGVDQINNQQEVVDKIISVVKGIRAVGLGLFIILIGVSVFLIMNTTKLTVYSRRREVGIMKFVGATDWFIRWPFIIEGMVIGLSGALLSCIALFFAYNGVFSLLAKELAFVSLVPASYVLTTIIWQFTIGGLLIGGIASGLSLRKFLVV</sequence>
<reference evidence="15" key="4">
    <citation type="submission" date="2022-10" db="EMBL/GenBank/DDBJ databases">
        <authorList>
            <person name="Aires J."/>
            <person name="Mesa V."/>
        </authorList>
    </citation>
    <scope>NUCLEOTIDE SEQUENCE</scope>
    <source>
        <strain evidence="15">Clostridium neonatale JD116</strain>
    </source>
</reference>
<feature type="domain" description="FtsX extracellular" evidence="13">
    <location>
        <begin position="61"/>
        <end position="153"/>
    </location>
</feature>
<keyword evidence="6 11" id="KW-0812">Transmembrane</keyword>
<dbReference type="GO" id="GO:0051301">
    <property type="term" value="P:cell division"/>
    <property type="evidence" value="ECO:0007669"/>
    <property type="project" value="UniProtKB-KW"/>
</dbReference>
<evidence type="ECO:0000256" key="5">
    <source>
        <dbReference type="ARBA" id="ARBA00022618"/>
    </source>
</evidence>
<feature type="transmembrane region" description="Helical" evidence="11">
    <location>
        <begin position="264"/>
        <end position="290"/>
    </location>
</feature>
<evidence type="ECO:0000313" key="14">
    <source>
        <dbReference type="EMBL" id="CAG9704103.1"/>
    </source>
</evidence>
<dbReference type="NCBIfam" id="NF038347">
    <property type="entry name" value="FtsX_Gpos"/>
    <property type="match status" value="1"/>
</dbReference>
<dbReference type="Pfam" id="PF18075">
    <property type="entry name" value="FtsX_ECD"/>
    <property type="match status" value="1"/>
</dbReference>
<keyword evidence="18" id="KW-1185">Reference proteome</keyword>
<dbReference type="GeneID" id="68879212"/>
<evidence type="ECO:0000259" key="12">
    <source>
        <dbReference type="Pfam" id="PF02687"/>
    </source>
</evidence>
<evidence type="ECO:0000256" key="3">
    <source>
        <dbReference type="ARBA" id="ARBA00021907"/>
    </source>
</evidence>
<keyword evidence="8 10" id="KW-0472">Membrane</keyword>
<feature type="domain" description="ABC3 transporter permease C-terminal" evidence="12">
    <location>
        <begin position="177"/>
        <end position="292"/>
    </location>
</feature>
<dbReference type="GO" id="GO:0005886">
    <property type="term" value="C:plasma membrane"/>
    <property type="evidence" value="ECO:0007669"/>
    <property type="project" value="UniProtKB-SubCell"/>
</dbReference>
<keyword evidence="5 10" id="KW-0132">Cell division</keyword>
<evidence type="ECO:0000313" key="15">
    <source>
        <dbReference type="EMBL" id="CAI3622817.1"/>
    </source>
</evidence>
<dbReference type="InterPro" id="IPR004513">
    <property type="entry name" value="FtsX"/>
</dbReference>
<dbReference type="InterPro" id="IPR040690">
    <property type="entry name" value="FtsX_ECD"/>
</dbReference>
<gene>
    <name evidence="17" type="primary">ftsX_2</name>
    <name evidence="14" type="synonym">ftsX</name>
    <name evidence="15" type="ORF">CNEO2_410015</name>
    <name evidence="14" type="ORF">CNEO_41002</name>
    <name evidence="17" type="ORF">CNEONATNEC25_03677</name>
    <name evidence="16" type="ORF">CQ394_13660</name>
</gene>
<dbReference type="EMBL" id="CAMTCP010000239">
    <property type="protein sequence ID" value="CAI3622817.1"/>
    <property type="molecule type" value="Genomic_DNA"/>
</dbReference>
<keyword evidence="4 10" id="KW-1003">Cell membrane</keyword>
<proteinExistence type="inferred from homology"/>
<comment type="function">
    <text evidence="10">Part of the ABC transporter FtsEX involved in asymmetric cellular division facilitating the initiation of sporulation.</text>
</comment>
<evidence type="ECO:0000256" key="6">
    <source>
        <dbReference type="ARBA" id="ARBA00022692"/>
    </source>
</evidence>
<keyword evidence="9 10" id="KW-0131">Cell cycle</keyword>
<dbReference type="STRING" id="137838.GCA_001458595_04226"/>
<evidence type="ECO:0000256" key="10">
    <source>
        <dbReference type="PIRNR" id="PIRNR003097"/>
    </source>
</evidence>
<comment type="similarity">
    <text evidence="2 10">Belongs to the ABC-4 integral membrane protein family. FtsX subfamily.</text>
</comment>
<protein>
    <recommendedName>
        <fullName evidence="3 10">Cell division protein FtsX</fullName>
    </recommendedName>
</protein>
<evidence type="ECO:0000256" key="4">
    <source>
        <dbReference type="ARBA" id="ARBA00022475"/>
    </source>
</evidence>
<dbReference type="Proteomes" id="UP000431451">
    <property type="component" value="Unassembled WGS sequence"/>
</dbReference>
<evidence type="ECO:0000313" key="18">
    <source>
        <dbReference type="Proteomes" id="UP000220840"/>
    </source>
</evidence>
<evidence type="ECO:0000256" key="8">
    <source>
        <dbReference type="ARBA" id="ARBA00023136"/>
    </source>
</evidence>
<dbReference type="EMBL" id="UWJD01000003">
    <property type="protein sequence ID" value="VCT86074.1"/>
    <property type="molecule type" value="Genomic_DNA"/>
</dbReference>
<dbReference type="Proteomes" id="UP000220840">
    <property type="component" value="Unassembled WGS sequence"/>
</dbReference>
<dbReference type="EMBL" id="PDCJ01000001">
    <property type="protein sequence ID" value="PEG32690.1"/>
    <property type="molecule type" value="Genomic_DNA"/>
</dbReference>
<feature type="transmembrane region" description="Helical" evidence="11">
    <location>
        <begin position="21"/>
        <end position="44"/>
    </location>
</feature>
<evidence type="ECO:0000256" key="9">
    <source>
        <dbReference type="ARBA" id="ARBA00023306"/>
    </source>
</evidence>
<evidence type="ECO:0000256" key="11">
    <source>
        <dbReference type="SAM" id="Phobius"/>
    </source>
</evidence>
<evidence type="ECO:0000313" key="16">
    <source>
        <dbReference type="EMBL" id="PEG32690.1"/>
    </source>
</evidence>
<evidence type="ECO:0000256" key="7">
    <source>
        <dbReference type="ARBA" id="ARBA00022989"/>
    </source>
</evidence>
<evidence type="ECO:0000256" key="2">
    <source>
        <dbReference type="ARBA" id="ARBA00007379"/>
    </source>
</evidence>
<dbReference type="PANTHER" id="PTHR47755:SF1">
    <property type="entry name" value="CELL DIVISION PROTEIN FTSX"/>
    <property type="match status" value="1"/>
</dbReference>
<name>A0A2A7MMA8_9CLOT</name>
<dbReference type="AlphaFoldDB" id="A0A2A7MMA8"/>
<reference evidence="14" key="3">
    <citation type="submission" date="2021-10" db="EMBL/GenBank/DDBJ databases">
        <authorList>
            <person name="Mesa V."/>
        </authorList>
    </citation>
    <scope>NUCLEOTIDE SEQUENCE</scope>
    <source>
        <strain evidence="14">CC3_PB</strain>
    </source>
</reference>
<dbReference type="EMBL" id="CAKJVE010000004">
    <property type="protein sequence ID" value="CAG9704103.1"/>
    <property type="molecule type" value="Genomic_DNA"/>
</dbReference>
<feature type="transmembrane region" description="Helical" evidence="11">
    <location>
        <begin position="172"/>
        <end position="198"/>
    </location>
</feature>
<dbReference type="Gene3D" id="3.30.70.3040">
    <property type="match status" value="1"/>
</dbReference>